<name>A0ABP1RFT0_9HEXA</name>
<evidence type="ECO:0000256" key="1">
    <source>
        <dbReference type="ARBA" id="ARBA00022460"/>
    </source>
</evidence>
<dbReference type="InterPro" id="IPR050468">
    <property type="entry name" value="Cuticle_Struct_Prot"/>
</dbReference>
<organism evidence="5 6">
    <name type="scientific">Orchesella dallaii</name>
    <dbReference type="NCBI Taxonomy" id="48710"/>
    <lineage>
        <taxon>Eukaryota</taxon>
        <taxon>Metazoa</taxon>
        <taxon>Ecdysozoa</taxon>
        <taxon>Arthropoda</taxon>
        <taxon>Hexapoda</taxon>
        <taxon>Collembola</taxon>
        <taxon>Entomobryomorpha</taxon>
        <taxon>Entomobryoidea</taxon>
        <taxon>Orchesellidae</taxon>
        <taxon>Orchesellinae</taxon>
        <taxon>Orchesella</taxon>
    </lineage>
</organism>
<evidence type="ECO:0000256" key="2">
    <source>
        <dbReference type="PROSITE-ProRule" id="PRU00497"/>
    </source>
</evidence>
<dbReference type="InterPro" id="IPR000618">
    <property type="entry name" value="Insect_cuticle"/>
</dbReference>
<dbReference type="Pfam" id="PF00379">
    <property type="entry name" value="Chitin_bind_4"/>
    <property type="match status" value="1"/>
</dbReference>
<comment type="caution">
    <text evidence="5">The sequence shown here is derived from an EMBL/GenBank/DDBJ whole genome shotgun (WGS) entry which is preliminary data.</text>
</comment>
<feature type="signal peptide" evidence="4">
    <location>
        <begin position="1"/>
        <end position="16"/>
    </location>
</feature>
<feature type="compositionally biased region" description="Polar residues" evidence="3">
    <location>
        <begin position="80"/>
        <end position="90"/>
    </location>
</feature>
<evidence type="ECO:0000313" key="6">
    <source>
        <dbReference type="Proteomes" id="UP001642540"/>
    </source>
</evidence>
<dbReference type="EMBL" id="CAXLJM020000069">
    <property type="protein sequence ID" value="CAL8125922.1"/>
    <property type="molecule type" value="Genomic_DNA"/>
</dbReference>
<feature type="chain" id="PRO_5047166202" evidence="4">
    <location>
        <begin position="17"/>
        <end position="224"/>
    </location>
</feature>
<dbReference type="PANTHER" id="PTHR10380:SF173">
    <property type="entry name" value="CUTICULAR PROTEIN 47EF, ISOFORM C-RELATED"/>
    <property type="match status" value="1"/>
</dbReference>
<reference evidence="5 6" key="1">
    <citation type="submission" date="2024-08" db="EMBL/GenBank/DDBJ databases">
        <authorList>
            <person name="Cucini C."/>
            <person name="Frati F."/>
        </authorList>
    </citation>
    <scope>NUCLEOTIDE SEQUENCE [LARGE SCALE GENOMIC DNA]</scope>
</reference>
<dbReference type="Proteomes" id="UP001642540">
    <property type="component" value="Unassembled WGS sequence"/>
</dbReference>
<protein>
    <submittedName>
        <fullName evidence="5">Uncharacterized protein</fullName>
    </submittedName>
</protein>
<dbReference type="PANTHER" id="PTHR10380">
    <property type="entry name" value="CUTICLE PROTEIN"/>
    <property type="match status" value="1"/>
</dbReference>
<accession>A0ABP1RFT0</accession>
<feature type="region of interest" description="Disordered" evidence="3">
    <location>
        <begin position="80"/>
        <end position="103"/>
    </location>
</feature>
<dbReference type="PROSITE" id="PS51155">
    <property type="entry name" value="CHIT_BIND_RR_2"/>
    <property type="match status" value="1"/>
</dbReference>
<evidence type="ECO:0000256" key="4">
    <source>
        <dbReference type="SAM" id="SignalP"/>
    </source>
</evidence>
<proteinExistence type="predicted"/>
<keyword evidence="1 2" id="KW-0193">Cuticle</keyword>
<evidence type="ECO:0000313" key="5">
    <source>
        <dbReference type="EMBL" id="CAL8125922.1"/>
    </source>
</evidence>
<keyword evidence="6" id="KW-1185">Reference proteome</keyword>
<gene>
    <name evidence="5" type="ORF">ODALV1_LOCUS21189</name>
</gene>
<keyword evidence="4" id="KW-0732">Signal</keyword>
<sequence>MKVITVLAFCAASVTANGYGQPSVVRVETPSYAQPIRSDSYGRSGGYGSSTAGNNVAITRFSHEIRGSLADNVEFQTANGISQSDHTQVVQGRGGSYDDGYGNQVRSDSSITKSGAYSYTAPEGQHISTVWSADENGFRAEGAHLPRPVEMPADHAEAHRLALSKTNSYGRYEAPAVRSSYDAPAIRVQSYDAPAPAVRFQSYNAPAPAIRVQSYDAPAIRSGY</sequence>
<evidence type="ECO:0000256" key="3">
    <source>
        <dbReference type="SAM" id="MobiDB-lite"/>
    </source>
</evidence>